<gene>
    <name evidence="1" type="ORF">E7Z74_04280</name>
</gene>
<dbReference type="SUPFAM" id="SSF51126">
    <property type="entry name" value="Pectin lyase-like"/>
    <property type="match status" value="1"/>
</dbReference>
<evidence type="ECO:0008006" key="3">
    <source>
        <dbReference type="Google" id="ProtNLM"/>
    </source>
</evidence>
<evidence type="ECO:0000313" key="1">
    <source>
        <dbReference type="EMBL" id="MBE6510469.1"/>
    </source>
</evidence>
<accession>A0A8T3VS71</accession>
<dbReference type="InterPro" id="IPR013783">
    <property type="entry name" value="Ig-like_fold"/>
</dbReference>
<evidence type="ECO:0000313" key="2">
    <source>
        <dbReference type="Proteomes" id="UP000713479"/>
    </source>
</evidence>
<name>A0A8T3VS71_9EURY</name>
<sequence>MISKKILILFLLLILTITSVSASEDIDSLQTISSNADSQNDNIMISDNTYEINDENYNNYFDSDGKINTNVNDGDTIKLGNLTDKQLIINKSITITKINSNDILTNSMIKLIQGSDNSIITGINIRNNEYTKFITLIELNNANNVTLSNLTLNTTSPTKYTILINSSENVTISHSNFMKSDHNIININATSSSPNLSVIYCEFSHNTLINIISEDLVKIEKNSSDFKAKFSYPFSPLSNYQIIFKINGVEYKRTTDSEGVARIAINLVPGNYTVESIHPLTGTSKNNTITVLPRIIENYDLEKYYKNNSQYIIKVLDDQGNPAKANETVTFNINGVLYNRTTNETGHAKLNINLNPGEYVITSNYKNCKCSNKINVLPIIVENYDLEKYYKNNSQYIIKVLDDQGNPAKANETVTFNINGVLYNRTTNETGHAKLNINLQAGNYIITADYKGYQISNEIKIKPILTADNLTKKYGTTDQFEAKLVDGKGNPLSNKNITFNIHGVFYNRTTDNDGIARLNINLMAGEYIITSMYENDASISNKITITP</sequence>
<dbReference type="Gene3D" id="2.60.40.10">
    <property type="entry name" value="Immunoglobulins"/>
    <property type="match status" value="2"/>
</dbReference>
<protein>
    <recommendedName>
        <fullName evidence="3">Adhesin-like protein</fullName>
    </recommendedName>
</protein>
<dbReference type="Gene3D" id="2.160.20.10">
    <property type="entry name" value="Single-stranded right-handed beta-helix, Pectin lyase-like"/>
    <property type="match status" value="1"/>
</dbReference>
<dbReference type="EMBL" id="SUTF01000005">
    <property type="protein sequence ID" value="MBE6510469.1"/>
    <property type="molecule type" value="Genomic_DNA"/>
</dbReference>
<dbReference type="InterPro" id="IPR008964">
    <property type="entry name" value="Invasin/intimin_cell_adhesion"/>
</dbReference>
<proteinExistence type="predicted"/>
<organism evidence="1 2">
    <name type="scientific">Methanobrevibacter millerae</name>
    <dbReference type="NCBI Taxonomy" id="230361"/>
    <lineage>
        <taxon>Archaea</taxon>
        <taxon>Methanobacteriati</taxon>
        <taxon>Methanobacteriota</taxon>
        <taxon>Methanomada group</taxon>
        <taxon>Methanobacteria</taxon>
        <taxon>Methanobacteriales</taxon>
        <taxon>Methanobacteriaceae</taxon>
        <taxon>Methanobrevibacter</taxon>
    </lineage>
</organism>
<dbReference type="Proteomes" id="UP000713479">
    <property type="component" value="Unassembled WGS sequence"/>
</dbReference>
<dbReference type="AlphaFoldDB" id="A0A8T3VS71"/>
<dbReference type="InterPro" id="IPR012334">
    <property type="entry name" value="Pectin_lyas_fold"/>
</dbReference>
<dbReference type="SUPFAM" id="SSF49373">
    <property type="entry name" value="Invasin/intimin cell-adhesion fragments"/>
    <property type="match status" value="1"/>
</dbReference>
<reference evidence="1" key="1">
    <citation type="submission" date="2019-04" db="EMBL/GenBank/DDBJ databases">
        <title>Evolution of Biomass-Degrading Anaerobic Consortia Revealed by Metagenomics.</title>
        <authorList>
            <person name="Peng X."/>
        </authorList>
    </citation>
    <scope>NUCLEOTIDE SEQUENCE</scope>
    <source>
        <strain evidence="1">SIG13</strain>
    </source>
</reference>
<dbReference type="InterPro" id="IPR011050">
    <property type="entry name" value="Pectin_lyase_fold/virulence"/>
</dbReference>
<comment type="caution">
    <text evidence="1">The sequence shown here is derived from an EMBL/GenBank/DDBJ whole genome shotgun (WGS) entry which is preliminary data.</text>
</comment>